<keyword evidence="4 13" id="KW-0479">Metal-binding</keyword>
<keyword evidence="10" id="KW-0539">Nucleus</keyword>
<keyword evidence="7 13" id="KW-0862">Zinc</keyword>
<keyword evidence="6 13" id="KW-0863">Zinc-finger</keyword>
<keyword evidence="5" id="KW-0747">Spliceosome</keyword>
<evidence type="ECO:0000256" key="12">
    <source>
        <dbReference type="PROSITE-ProRule" id="PRU00176"/>
    </source>
</evidence>
<dbReference type="GO" id="GO:0008380">
    <property type="term" value="P:RNA splicing"/>
    <property type="evidence" value="ECO:0007669"/>
    <property type="project" value="UniProtKB-KW"/>
</dbReference>
<evidence type="ECO:0000256" key="13">
    <source>
        <dbReference type="PROSITE-ProRule" id="PRU00723"/>
    </source>
</evidence>
<keyword evidence="8 12" id="KW-0694">RNA-binding</keyword>
<dbReference type="SUPFAM" id="SSF54928">
    <property type="entry name" value="RNA-binding domain, RBD"/>
    <property type="match status" value="1"/>
</dbReference>
<evidence type="ECO:0000256" key="1">
    <source>
        <dbReference type="ARBA" id="ARBA00004123"/>
    </source>
</evidence>
<comment type="similarity">
    <text evidence="2">Belongs to the RRM CWC2 family.</text>
</comment>
<protein>
    <recommendedName>
        <fullName evidence="19">C3H1-type domain-containing protein</fullName>
    </recommendedName>
</protein>
<dbReference type="GO" id="GO:0036002">
    <property type="term" value="F:pre-mRNA binding"/>
    <property type="evidence" value="ECO:0007669"/>
    <property type="project" value="TreeGrafter"/>
</dbReference>
<dbReference type="EMBL" id="OVEO01000020">
    <property type="protein sequence ID" value="SPR01990.1"/>
    <property type="molecule type" value="Genomic_DNA"/>
</dbReference>
<feature type="region of interest" description="Disordered" evidence="14">
    <location>
        <begin position="345"/>
        <end position="369"/>
    </location>
</feature>
<evidence type="ECO:0000259" key="16">
    <source>
        <dbReference type="PROSITE" id="PS50103"/>
    </source>
</evidence>
<dbReference type="GO" id="GO:0008270">
    <property type="term" value="F:zinc ion binding"/>
    <property type="evidence" value="ECO:0007669"/>
    <property type="project" value="UniProtKB-KW"/>
</dbReference>
<evidence type="ECO:0000256" key="3">
    <source>
        <dbReference type="ARBA" id="ARBA00022664"/>
    </source>
</evidence>
<sequence length="383" mass="42691">MGDDEPQADHRDAGAVEPSDPATEAPAPAESEPVGDGSAEDVPHVAASDDAVVTQTTGAKRRWARKQAEDVPTSKYQRAESQQGEYNIWYHRYLGDQQRVRERATTRPDTYICLYFAKGNCVQGRKCNFLHRLPTADDDARLDIMHDVFGRKRHQTDREDMGGIGCFSKECKTLYIGNIPIDAIPDTYAKLAKHFGVFGPIEQINVKPKHGCCFVRFVYRASAEFAKVAMAEQALDGEEQLNVRWAYEDPNPRVIKQVQAEKEQRVVDALRNAGYSQDMARYNAPASYRPSGPQQQQGAYPADPYAYPDTSGQYAGDAYQDPYNQAYAQYYYQYAGAQAQAQAAAPAQHAQAPRRPAAPPAVDKHTPMTREMYLAQLNGASRK</sequence>
<keyword evidence="3" id="KW-0507">mRNA processing</keyword>
<dbReference type="PROSITE" id="PS50103">
    <property type="entry name" value="ZF_C3H1"/>
    <property type="match status" value="1"/>
</dbReference>
<feature type="zinc finger region" description="C3H1-type" evidence="13">
    <location>
        <begin position="107"/>
        <end position="134"/>
    </location>
</feature>
<dbReference type="SMART" id="SM00360">
    <property type="entry name" value="RRM"/>
    <property type="match status" value="1"/>
</dbReference>
<dbReference type="AlphaFoldDB" id="A0A3P3YQ05"/>
<dbReference type="PANTHER" id="PTHR14089">
    <property type="entry name" value="PRE-MRNA-SPLICING FACTOR RBM22"/>
    <property type="match status" value="1"/>
</dbReference>
<dbReference type="InterPro" id="IPR000571">
    <property type="entry name" value="Znf_CCCH"/>
</dbReference>
<dbReference type="GO" id="GO:0006397">
    <property type="term" value="P:mRNA processing"/>
    <property type="evidence" value="ECO:0007669"/>
    <property type="project" value="UniProtKB-KW"/>
</dbReference>
<dbReference type="SUPFAM" id="SSF90229">
    <property type="entry name" value="CCCH zinc finger"/>
    <property type="match status" value="1"/>
</dbReference>
<dbReference type="Proteomes" id="UP000290189">
    <property type="component" value="Unassembled WGS sequence"/>
</dbReference>
<evidence type="ECO:0000256" key="6">
    <source>
        <dbReference type="ARBA" id="ARBA00022771"/>
    </source>
</evidence>
<dbReference type="Pfam" id="PF16131">
    <property type="entry name" value="Torus"/>
    <property type="match status" value="1"/>
</dbReference>
<evidence type="ECO:0000256" key="9">
    <source>
        <dbReference type="ARBA" id="ARBA00023187"/>
    </source>
</evidence>
<feature type="domain" description="RRM" evidence="15">
    <location>
        <begin position="172"/>
        <end position="248"/>
    </location>
</feature>
<dbReference type="Gene3D" id="3.30.70.330">
    <property type="match status" value="1"/>
</dbReference>
<feature type="compositionally biased region" description="Low complexity" evidence="14">
    <location>
        <begin position="17"/>
        <end position="32"/>
    </location>
</feature>
<evidence type="ECO:0000256" key="2">
    <source>
        <dbReference type="ARBA" id="ARBA00008024"/>
    </source>
</evidence>
<evidence type="ECO:0000259" key="15">
    <source>
        <dbReference type="PROSITE" id="PS50102"/>
    </source>
</evidence>
<feature type="compositionally biased region" description="Low complexity" evidence="14">
    <location>
        <begin position="345"/>
        <end position="355"/>
    </location>
</feature>
<evidence type="ECO:0000256" key="4">
    <source>
        <dbReference type="ARBA" id="ARBA00022723"/>
    </source>
</evidence>
<dbReference type="InterPro" id="IPR000504">
    <property type="entry name" value="RRM_dom"/>
</dbReference>
<dbReference type="GO" id="GO:0017070">
    <property type="term" value="F:U6 snRNA binding"/>
    <property type="evidence" value="ECO:0007669"/>
    <property type="project" value="TreeGrafter"/>
</dbReference>
<dbReference type="InterPro" id="IPR035979">
    <property type="entry name" value="RBD_domain_sf"/>
</dbReference>
<dbReference type="PROSITE" id="PS50102">
    <property type="entry name" value="RRM"/>
    <property type="match status" value="1"/>
</dbReference>
<evidence type="ECO:0000256" key="8">
    <source>
        <dbReference type="ARBA" id="ARBA00022884"/>
    </source>
</evidence>
<feature type="region of interest" description="Disordered" evidence="14">
    <location>
        <begin position="1"/>
        <end position="55"/>
    </location>
</feature>
<keyword evidence="17" id="KW-0496">Mitochondrion</keyword>
<dbReference type="GO" id="GO:0071006">
    <property type="term" value="C:U2-type catalytic step 1 spliceosome"/>
    <property type="evidence" value="ECO:0007669"/>
    <property type="project" value="TreeGrafter"/>
</dbReference>
<keyword evidence="11" id="KW-0131">Cell cycle</keyword>
<dbReference type="Gene3D" id="4.10.1000.10">
    <property type="entry name" value="Zinc finger, CCCH-type"/>
    <property type="match status" value="1"/>
</dbReference>
<evidence type="ECO:0008006" key="19">
    <source>
        <dbReference type="Google" id="ProtNLM"/>
    </source>
</evidence>
<evidence type="ECO:0000313" key="17">
    <source>
        <dbReference type="EMBL" id="SPR01990.1"/>
    </source>
</evidence>
<comment type="subcellular location">
    <subcellularLocation>
        <location evidence="1">Nucleus</location>
    </subcellularLocation>
</comment>
<name>A0A3P3YQ05_PLABS</name>
<proteinExistence type="inferred from homology"/>
<dbReference type="InterPro" id="IPR032297">
    <property type="entry name" value="Torus"/>
</dbReference>
<evidence type="ECO:0000256" key="11">
    <source>
        <dbReference type="ARBA" id="ARBA00023306"/>
    </source>
</evidence>
<dbReference type="InterPro" id="IPR036855">
    <property type="entry name" value="Znf_CCCH_sf"/>
</dbReference>
<evidence type="ECO:0000313" key="18">
    <source>
        <dbReference type="Proteomes" id="UP000290189"/>
    </source>
</evidence>
<feature type="region of interest" description="Disordered" evidence="14">
    <location>
        <begin position="283"/>
        <end position="318"/>
    </location>
</feature>
<dbReference type="InterPro" id="IPR012677">
    <property type="entry name" value="Nucleotide-bd_a/b_plait_sf"/>
</dbReference>
<dbReference type="InterPro" id="IPR039171">
    <property type="entry name" value="Cwc2/Slt11"/>
</dbReference>
<organism evidence="17 18">
    <name type="scientific">Plasmodiophora brassicae</name>
    <name type="common">Clubroot disease agent</name>
    <dbReference type="NCBI Taxonomy" id="37360"/>
    <lineage>
        <taxon>Eukaryota</taxon>
        <taxon>Sar</taxon>
        <taxon>Rhizaria</taxon>
        <taxon>Endomyxa</taxon>
        <taxon>Phytomyxea</taxon>
        <taxon>Plasmodiophorida</taxon>
        <taxon>Plasmodiophoridae</taxon>
        <taxon>Plasmodiophora</taxon>
    </lineage>
</organism>
<evidence type="ECO:0000256" key="5">
    <source>
        <dbReference type="ARBA" id="ARBA00022728"/>
    </source>
</evidence>
<accession>A0A3P3YQ05</accession>
<feature type="domain" description="C3H1-type" evidence="16">
    <location>
        <begin position="107"/>
        <end position="134"/>
    </location>
</feature>
<evidence type="ECO:0000256" key="14">
    <source>
        <dbReference type="SAM" id="MobiDB-lite"/>
    </source>
</evidence>
<dbReference type="GO" id="GO:0000974">
    <property type="term" value="C:Prp19 complex"/>
    <property type="evidence" value="ECO:0007669"/>
    <property type="project" value="TreeGrafter"/>
</dbReference>
<reference evidence="17 18" key="1">
    <citation type="submission" date="2018-03" db="EMBL/GenBank/DDBJ databases">
        <authorList>
            <person name="Fogelqvist J."/>
        </authorList>
    </citation>
    <scope>NUCLEOTIDE SEQUENCE [LARGE SCALE GENOMIC DNA]</scope>
</reference>
<dbReference type="GO" id="GO:0071007">
    <property type="term" value="C:U2-type catalytic step 2 spliceosome"/>
    <property type="evidence" value="ECO:0007669"/>
    <property type="project" value="TreeGrafter"/>
</dbReference>
<gene>
    <name evidence="17" type="ORF">PLBR_LOCUS9205</name>
</gene>
<evidence type="ECO:0000256" key="7">
    <source>
        <dbReference type="ARBA" id="ARBA00022833"/>
    </source>
</evidence>
<geneLocation type="mitochondrion" evidence="17"/>
<keyword evidence="9" id="KW-0508">mRNA splicing</keyword>
<evidence type="ECO:0000256" key="10">
    <source>
        <dbReference type="ARBA" id="ARBA00023242"/>
    </source>
</evidence>
<dbReference type="PANTHER" id="PTHR14089:SF2">
    <property type="entry name" value="PRE-MRNA-SPLICING FACTOR CWC2"/>
    <property type="match status" value="1"/>
</dbReference>
<dbReference type="Pfam" id="PF00076">
    <property type="entry name" value="RRM_1"/>
    <property type="match status" value="1"/>
</dbReference>